<dbReference type="PANTHER" id="PTHR35532:SF5">
    <property type="entry name" value="CARBOHYDRATE-BINDING DOMAIN-CONTAINING PROTEIN"/>
    <property type="match status" value="1"/>
</dbReference>
<dbReference type="SUPFAM" id="SSF54001">
    <property type="entry name" value="Cysteine proteinases"/>
    <property type="match status" value="1"/>
</dbReference>
<name>A0A0A2ERM3_PORCN</name>
<dbReference type="PROSITE" id="PS51257">
    <property type="entry name" value="PROKAR_LIPOPROTEIN"/>
    <property type="match status" value="1"/>
</dbReference>
<protein>
    <recommendedName>
        <fullName evidence="1">Transglutaminase-like domain-containing protein</fullName>
    </recommendedName>
</protein>
<proteinExistence type="predicted"/>
<dbReference type="eggNOG" id="COG1305">
    <property type="taxonomic scope" value="Bacteria"/>
</dbReference>
<reference evidence="2 3" key="1">
    <citation type="submission" date="2014-08" db="EMBL/GenBank/DDBJ databases">
        <title>Porphyromonas cangingivalis strain:COT-109_OH1386 Genome sequencing.</title>
        <authorList>
            <person name="Wallis C."/>
            <person name="Deusch O."/>
            <person name="O'Flynn C."/>
            <person name="Davis I."/>
            <person name="Jospin G."/>
            <person name="Darling A.E."/>
            <person name="Coil D.A."/>
            <person name="Alexiev A."/>
            <person name="Horsfall A."/>
            <person name="Kirkwood N."/>
            <person name="Harris S."/>
            <person name="Eisen J.A."/>
        </authorList>
    </citation>
    <scope>NUCLEOTIDE SEQUENCE [LARGE SCALE GENOMIC DNA]</scope>
    <source>
        <strain evidence="3">COT-109 OH1386</strain>
    </source>
</reference>
<dbReference type="InterPro" id="IPR038765">
    <property type="entry name" value="Papain-like_cys_pep_sf"/>
</dbReference>
<feature type="domain" description="Transglutaminase-like" evidence="1">
    <location>
        <begin position="180"/>
        <end position="239"/>
    </location>
</feature>
<dbReference type="Pfam" id="PF01841">
    <property type="entry name" value="Transglut_core"/>
    <property type="match status" value="1"/>
</dbReference>
<dbReference type="Gene3D" id="3.10.620.30">
    <property type="match status" value="1"/>
</dbReference>
<evidence type="ECO:0000313" key="2">
    <source>
        <dbReference type="EMBL" id="KGN81578.1"/>
    </source>
</evidence>
<dbReference type="RefSeq" id="WP_036851275.1">
    <property type="nucleotide sequence ID" value="NZ_JQJD01000025.1"/>
</dbReference>
<gene>
    <name evidence="2" type="ORF">HQ35_04160</name>
</gene>
<evidence type="ECO:0000259" key="1">
    <source>
        <dbReference type="SMART" id="SM00460"/>
    </source>
</evidence>
<dbReference type="InterPro" id="IPR008964">
    <property type="entry name" value="Invasin/intimin_cell_adhesion"/>
</dbReference>
<dbReference type="PANTHER" id="PTHR35532">
    <property type="entry name" value="SIMILAR TO POLYHYDROXYALKANOATE DEPOLYMERASE"/>
    <property type="match status" value="1"/>
</dbReference>
<dbReference type="EMBL" id="JQJD01000025">
    <property type="protein sequence ID" value="KGN81578.1"/>
    <property type="molecule type" value="Genomic_DNA"/>
</dbReference>
<dbReference type="OrthoDB" id="9787782at2"/>
<dbReference type="STRING" id="36874.HQ34_09025"/>
<dbReference type="SUPFAM" id="SSF49373">
    <property type="entry name" value="Invasin/intimin cell-adhesion fragments"/>
    <property type="match status" value="1"/>
</dbReference>
<dbReference type="Gene3D" id="2.60.40.1120">
    <property type="entry name" value="Carboxypeptidase-like, regulatory domain"/>
    <property type="match status" value="1"/>
</dbReference>
<dbReference type="AlphaFoldDB" id="A0A0A2ERM3"/>
<sequence length="890" mass="99861">MKHSLIRYSILWVFVMMVVTSCQTKEESLFPADIMSRSREDLRQKFEDLAIANPLDSLTDRKLTEDERDAMDFLYAYMITPDILDYSVDFHLQNVRQTLRAREEMPWGKSVPSLLFRHFVLPLRANNEALDETRIVLYEELKEVVAGKDMREAVLALNHWCHKYVTYAPSDGRTSSPLATMRNALGRCGEESTFTVAILRTMGIPARQVYTPRWAHTDDNHAWVEAWVDGKWHYLGACEPAPKLDMAWFDAPVLRAMLLHTKAFGKYKGTEEALSEHPTYTEINVTSNYVPTALAKVKVVDAEGHPVAGVPVTFRLYNYAELYPLVTRTTDSDGMASTELGLGDIVIVAGTSPDNMGILHYTVTAQSEVKELTLRPYAEWDESLHFRLVPPAEQKPQAFTDTLAIEACTRQMVSNDSIRNAYTGTFPTLEDADALATELSITTKEGQDLLRFVLVESRGNQDVIRTFLKEAPAEKRLQALYLLRSLSDKDLHDVTLAVLKEAIQEAYTDREMRDPNIISLRVDREHLRTIAGVLHQALSTIIADNGGEELWATLSRADKVRAIVSKVEGFRVDTKYNPIRQPLNPSTVWQLGRGDRTSLNVLLIRLLRTARIPALWDPAPNKAVYYDEAGKKVIIPFFETAEEDKPVSAHCVLDLSYEQSGYLKHPKYGNNFTIGFIDGEGHMDTYGFDFSEPYHTLKGEELIYANNFISSGTRLADGTVLYNMSKVHCGEVTPLVFDQDTTQVSVIGGMDPERKYFDLKAGEEKTILSTTGRGYFVLIVGQAHHEPTDHILRDMQVLFSGEVPQIPVIALTRKGTRPTEAMQALLSQASWGEDTQNVAEMLRTGCQIDGSVTLPVVAVCDTFGRILYINQGYTIGVGVRIAGIVSGIKE</sequence>
<organism evidence="2 3">
    <name type="scientific">Porphyromonas cangingivalis</name>
    <dbReference type="NCBI Taxonomy" id="36874"/>
    <lineage>
        <taxon>Bacteria</taxon>
        <taxon>Pseudomonadati</taxon>
        <taxon>Bacteroidota</taxon>
        <taxon>Bacteroidia</taxon>
        <taxon>Bacteroidales</taxon>
        <taxon>Porphyromonadaceae</taxon>
        <taxon>Porphyromonas</taxon>
    </lineage>
</organism>
<evidence type="ECO:0000313" key="3">
    <source>
        <dbReference type="Proteomes" id="UP000030125"/>
    </source>
</evidence>
<dbReference type="Proteomes" id="UP000030125">
    <property type="component" value="Unassembled WGS sequence"/>
</dbReference>
<comment type="caution">
    <text evidence="2">The sequence shown here is derived from an EMBL/GenBank/DDBJ whole genome shotgun (WGS) entry which is preliminary data.</text>
</comment>
<dbReference type="InterPro" id="IPR002931">
    <property type="entry name" value="Transglutaminase-like"/>
</dbReference>
<accession>A0A0A2ERM3</accession>
<keyword evidence="3" id="KW-1185">Reference proteome</keyword>
<dbReference type="SMART" id="SM00460">
    <property type="entry name" value="TGc"/>
    <property type="match status" value="1"/>
</dbReference>